<keyword evidence="2" id="KW-0812">Transmembrane</keyword>
<sequence>MEKISNIGKQYRKTVSLLTFFVIWTSIFSVIMSINAGDFTSNLFQAVYAQNNQTEAEDVQKESLVKDESLQKQDTNNNDNKLQPRVITNPGPQNCGINPNAPPCCTPGEDKGCIGEVPQNCGINPNAPPCCTPGEDKGCIGEVPQNCGINPNAPPCCTPGEDKGCIGEVPQNCGINPNAPPCCTPGEDKGCIGEVPQNCGINPNAPPCCTPGEDKGCIGEVPQNCGINPNAPPCCTPGEDKGCIGNDNNVSILQLGINPQNLKTGDEFKVQANVINNLDVPIKYTGSQCGGSPLDIQFDKNVNINYAMACQAISTDTLGTHETATVQGKGYEILTAENRGNVNARVTFHYGIEGDNSNQKQVTESFSFDITS</sequence>
<keyword evidence="2" id="KW-1133">Transmembrane helix</keyword>
<protein>
    <submittedName>
        <fullName evidence="3">Uncharacterized protein</fullName>
    </submittedName>
</protein>
<dbReference type="EMBL" id="CP012850">
    <property type="protein sequence ID" value="ALI35997.1"/>
    <property type="molecule type" value="Genomic_DNA"/>
</dbReference>
<proteinExistence type="predicted"/>
<evidence type="ECO:0000256" key="2">
    <source>
        <dbReference type="SAM" id="Phobius"/>
    </source>
</evidence>
<keyword evidence="4" id="KW-1185">Reference proteome</keyword>
<dbReference type="GeneID" id="60421794"/>
<dbReference type="RefSeq" id="WP_196818349.1">
    <property type="nucleotide sequence ID" value="NZ_CP012850.1"/>
</dbReference>
<name>A0A654LYD9_9ARCH</name>
<gene>
    <name evidence="3" type="ORF">NMY3_01794</name>
</gene>
<dbReference type="OrthoDB" id="380471at2157"/>
<reference evidence="4" key="1">
    <citation type="submission" date="2015-10" db="EMBL/GenBank/DDBJ databases">
        <title>Niche specialization of a soil ammonia-oxidizing archaeon, Candidatus Nitrosocosmicus oleophilus.</title>
        <authorList>
            <person name="Jung M.-Y."/>
            <person name="Rhee S.-K."/>
        </authorList>
    </citation>
    <scope>NUCLEOTIDE SEQUENCE [LARGE SCALE GENOMIC DNA]</scope>
    <source>
        <strain evidence="4">MY3</strain>
    </source>
</reference>
<evidence type="ECO:0000313" key="3">
    <source>
        <dbReference type="EMBL" id="ALI35997.1"/>
    </source>
</evidence>
<keyword evidence="2" id="KW-0472">Membrane</keyword>
<feature type="region of interest" description="Disordered" evidence="1">
    <location>
        <begin position="63"/>
        <end position="85"/>
    </location>
</feature>
<dbReference type="KEGG" id="taa:NMY3_01794"/>
<dbReference type="AlphaFoldDB" id="A0A654LYD9"/>
<organism evidence="3 4">
    <name type="scientific">Candidatus Nitrosocosmicus oleophilus</name>
    <dbReference type="NCBI Taxonomy" id="1353260"/>
    <lineage>
        <taxon>Archaea</taxon>
        <taxon>Nitrososphaerota</taxon>
        <taxon>Nitrososphaeria</taxon>
        <taxon>Nitrososphaerales</taxon>
        <taxon>Nitrososphaeraceae</taxon>
        <taxon>Candidatus Nitrosocosmicus</taxon>
    </lineage>
</organism>
<accession>A0A654LYD9</accession>
<evidence type="ECO:0000256" key="1">
    <source>
        <dbReference type="SAM" id="MobiDB-lite"/>
    </source>
</evidence>
<feature type="compositionally biased region" description="Polar residues" evidence="1">
    <location>
        <begin position="72"/>
        <end position="81"/>
    </location>
</feature>
<evidence type="ECO:0000313" key="4">
    <source>
        <dbReference type="Proteomes" id="UP000058925"/>
    </source>
</evidence>
<feature type="transmembrane region" description="Helical" evidence="2">
    <location>
        <begin position="15"/>
        <end position="34"/>
    </location>
</feature>
<dbReference type="Proteomes" id="UP000058925">
    <property type="component" value="Chromosome"/>
</dbReference>